<dbReference type="InterPro" id="IPR001322">
    <property type="entry name" value="Lamin_tail_dom"/>
</dbReference>
<evidence type="ECO:0000313" key="3">
    <source>
        <dbReference type="Proteomes" id="UP000177187"/>
    </source>
</evidence>
<reference evidence="2 3" key="1">
    <citation type="journal article" date="2016" name="Nat. Commun.">
        <title>Thousands of microbial genomes shed light on interconnected biogeochemical processes in an aquifer system.</title>
        <authorList>
            <person name="Anantharaman K."/>
            <person name="Brown C.T."/>
            <person name="Hug L.A."/>
            <person name="Sharon I."/>
            <person name="Castelle C.J."/>
            <person name="Probst A.J."/>
            <person name="Thomas B.C."/>
            <person name="Singh A."/>
            <person name="Wilkins M.J."/>
            <person name="Karaoz U."/>
            <person name="Brodie E.L."/>
            <person name="Williams K.H."/>
            <person name="Hubbard S.S."/>
            <person name="Banfield J.F."/>
        </authorList>
    </citation>
    <scope>NUCLEOTIDE SEQUENCE [LARGE SCALE GENOMIC DNA]</scope>
</reference>
<dbReference type="EMBL" id="MFAF01000017">
    <property type="protein sequence ID" value="OGD79007.1"/>
    <property type="molecule type" value="Genomic_DNA"/>
</dbReference>
<organism evidence="2 3">
    <name type="scientific">Candidatus Coatesbacteria bacterium RBG_13_66_14</name>
    <dbReference type="NCBI Taxonomy" id="1817816"/>
    <lineage>
        <taxon>Bacteria</taxon>
        <taxon>Candidatus Coatesiibacteriota</taxon>
    </lineage>
</organism>
<feature type="domain" description="LTD" evidence="1">
    <location>
        <begin position="1"/>
        <end position="141"/>
    </location>
</feature>
<comment type="caution">
    <text evidence="2">The sequence shown here is derived from an EMBL/GenBank/DDBJ whole genome shotgun (WGS) entry which is preliminary data.</text>
</comment>
<dbReference type="Proteomes" id="UP000177187">
    <property type="component" value="Unassembled WGS sequence"/>
</dbReference>
<dbReference type="PROSITE" id="PS51841">
    <property type="entry name" value="LTD"/>
    <property type="match status" value="1"/>
</dbReference>
<dbReference type="AlphaFoldDB" id="A0A1F5FHG6"/>
<evidence type="ECO:0000313" key="2">
    <source>
        <dbReference type="EMBL" id="OGD79007.1"/>
    </source>
</evidence>
<evidence type="ECO:0000259" key="1">
    <source>
        <dbReference type="PROSITE" id="PS51841"/>
    </source>
</evidence>
<accession>A0A1F5FHG6</accession>
<proteinExistence type="predicted"/>
<name>A0A1F5FHG6_9BACT</name>
<protein>
    <recommendedName>
        <fullName evidence="1">LTD domain-containing protein</fullName>
    </recommendedName>
</protein>
<gene>
    <name evidence="2" type="ORF">A2Y64_04195</name>
</gene>
<sequence length="154" mass="17649">MRRPGIRIAAIHPDSHREYRLAQGLPRFNSEWIELQNVSELPVDVAGHFVINGGGYEFTITVVGRESLILRRGQSMLIFTGLPDNPRDPARCYIAEEATRVFLQRKEYIWSVEEDVAFLYESRGDYDKDPAAYLDYHRFTRQGNPKEPPPTPGG</sequence>